<proteinExistence type="predicted"/>
<evidence type="ECO:0000256" key="1">
    <source>
        <dbReference type="SAM" id="MobiDB-lite"/>
    </source>
</evidence>
<evidence type="ECO:0000313" key="3">
    <source>
        <dbReference type="Proteomes" id="UP001227230"/>
    </source>
</evidence>
<reference evidence="2 3" key="1">
    <citation type="journal article" date="2023" name="Hortic Res">
        <title>The complete reference genome for grapevine (Vitis vinifera L.) genetics and breeding.</title>
        <authorList>
            <person name="Shi X."/>
            <person name="Cao S."/>
            <person name="Wang X."/>
            <person name="Huang S."/>
            <person name="Wang Y."/>
            <person name="Liu Z."/>
            <person name="Liu W."/>
            <person name="Leng X."/>
            <person name="Peng Y."/>
            <person name="Wang N."/>
            <person name="Wang Y."/>
            <person name="Ma Z."/>
            <person name="Xu X."/>
            <person name="Zhang F."/>
            <person name="Xue H."/>
            <person name="Zhong H."/>
            <person name="Wang Y."/>
            <person name="Zhang K."/>
            <person name="Velt A."/>
            <person name="Avia K."/>
            <person name="Holtgrawe D."/>
            <person name="Grimplet J."/>
            <person name="Matus J.T."/>
            <person name="Ware D."/>
            <person name="Wu X."/>
            <person name="Wang H."/>
            <person name="Liu C."/>
            <person name="Fang Y."/>
            <person name="Rustenholz C."/>
            <person name="Cheng Z."/>
            <person name="Xiao H."/>
            <person name="Zhou Y."/>
        </authorList>
    </citation>
    <scope>NUCLEOTIDE SEQUENCE [LARGE SCALE GENOMIC DNA]</scope>
    <source>
        <strain evidence="3">cv. Pinot noir / PN40024</strain>
        <tissue evidence="2">Leaf</tissue>
    </source>
</reference>
<organism evidence="2 3">
    <name type="scientific">Vitis vinifera</name>
    <name type="common">Grape</name>
    <dbReference type="NCBI Taxonomy" id="29760"/>
    <lineage>
        <taxon>Eukaryota</taxon>
        <taxon>Viridiplantae</taxon>
        <taxon>Streptophyta</taxon>
        <taxon>Embryophyta</taxon>
        <taxon>Tracheophyta</taxon>
        <taxon>Spermatophyta</taxon>
        <taxon>Magnoliopsida</taxon>
        <taxon>eudicotyledons</taxon>
        <taxon>Gunneridae</taxon>
        <taxon>Pentapetalae</taxon>
        <taxon>rosids</taxon>
        <taxon>Vitales</taxon>
        <taxon>Vitaceae</taxon>
        <taxon>Viteae</taxon>
        <taxon>Vitis</taxon>
    </lineage>
</organism>
<protein>
    <submittedName>
        <fullName evidence="2">Uncharacterized protein</fullName>
    </submittedName>
</protein>
<name>A0ABY9CS39_VITVI</name>
<dbReference type="Proteomes" id="UP001227230">
    <property type="component" value="Chromosome 10"/>
</dbReference>
<feature type="region of interest" description="Disordered" evidence="1">
    <location>
        <begin position="119"/>
        <end position="152"/>
    </location>
</feature>
<accession>A0ABY9CS39</accession>
<sequence length="152" mass="17343">MVHDLQLKRRSYGHLKTTVQTMSGNVTAAPPFRNCWTHFGALYGAKNFHTISHFEAWKVRSPMLQMVCKLELKRRSYGRFKTNVQSISGNFAAAPPFRRVFRSYETTLWHTSAASQHRTPISQLKNGLRKSPFSAKSAPRCENPPSFQMAAK</sequence>
<dbReference type="EMBL" id="CP126657">
    <property type="protein sequence ID" value="WJZ97331.1"/>
    <property type="molecule type" value="Genomic_DNA"/>
</dbReference>
<evidence type="ECO:0000313" key="2">
    <source>
        <dbReference type="EMBL" id="WJZ97331.1"/>
    </source>
</evidence>
<keyword evidence="3" id="KW-1185">Reference proteome</keyword>
<gene>
    <name evidence="2" type="ORF">VitviT2T_015941</name>
</gene>